<dbReference type="AlphaFoldDB" id="A0A0E2H7B0"/>
<dbReference type="RefSeq" id="WP_002588122.1">
    <property type="nucleotide sequence ID" value="NZ_KB850981.1"/>
</dbReference>
<comment type="caution">
    <text evidence="1">The sequence shown here is derived from an EMBL/GenBank/DDBJ whole genome shotgun (WGS) entry which is preliminary data.</text>
</comment>
<evidence type="ECO:0000313" key="2">
    <source>
        <dbReference type="Proteomes" id="UP000013085"/>
    </source>
</evidence>
<dbReference type="EMBL" id="AGYR01000042">
    <property type="protein sequence ID" value="ENZ11632.1"/>
    <property type="molecule type" value="Genomic_DNA"/>
</dbReference>
<dbReference type="GeneID" id="57961713"/>
<gene>
    <name evidence="1" type="ORF">HMPREF1090_03987</name>
</gene>
<sequence>MVLRCFSAPDEKVNLCFYPCGSGTGPGDRDTYCQEPLRIYKTDYTMLLLPYLESEFPEFDVCRGRDNRIPAGTWNVIIQKIEADMSHIHFDDTVFDFYSRFTGWVADALDQEDMIIAEGNQ</sequence>
<protein>
    <submittedName>
        <fullName evidence="1">Uncharacterized protein</fullName>
    </submittedName>
</protein>
<evidence type="ECO:0000313" key="1">
    <source>
        <dbReference type="EMBL" id="ENZ11632.1"/>
    </source>
</evidence>
<name>A0A0E2H7B0_9FIRM</name>
<reference evidence="1 2" key="1">
    <citation type="submission" date="2013-01" db="EMBL/GenBank/DDBJ databases">
        <title>The Genome Sequence of Clostridium clostridioforme 90A8.</title>
        <authorList>
            <consortium name="The Broad Institute Genome Sequencing Platform"/>
            <person name="Earl A."/>
            <person name="Ward D."/>
            <person name="Feldgarden M."/>
            <person name="Gevers D."/>
            <person name="Courvalin P."/>
            <person name="Lambert T."/>
            <person name="Walker B."/>
            <person name="Young S.K."/>
            <person name="Zeng Q."/>
            <person name="Gargeya S."/>
            <person name="Fitzgerald M."/>
            <person name="Haas B."/>
            <person name="Abouelleil A."/>
            <person name="Alvarado L."/>
            <person name="Arachchi H.M."/>
            <person name="Berlin A.M."/>
            <person name="Chapman S.B."/>
            <person name="Dewar J."/>
            <person name="Goldberg J."/>
            <person name="Griggs A."/>
            <person name="Gujja S."/>
            <person name="Hansen M."/>
            <person name="Howarth C."/>
            <person name="Imamovic A."/>
            <person name="Larimer J."/>
            <person name="McCowan C."/>
            <person name="Murphy C."/>
            <person name="Neiman D."/>
            <person name="Pearson M."/>
            <person name="Priest M."/>
            <person name="Roberts A."/>
            <person name="Saif S."/>
            <person name="Shea T."/>
            <person name="Sisk P."/>
            <person name="Sykes S."/>
            <person name="Wortman J."/>
            <person name="Nusbaum C."/>
            <person name="Birren B."/>
        </authorList>
    </citation>
    <scope>NUCLEOTIDE SEQUENCE [LARGE SCALE GENOMIC DNA]</scope>
    <source>
        <strain evidence="1 2">90A8</strain>
    </source>
</reference>
<dbReference type="PATRIC" id="fig|999408.3.peg.4263"/>
<accession>A0A0E2H7B0</accession>
<dbReference type="Proteomes" id="UP000013085">
    <property type="component" value="Unassembled WGS sequence"/>
</dbReference>
<organism evidence="1 2">
    <name type="scientific">[Clostridium] clostridioforme 90A8</name>
    <dbReference type="NCBI Taxonomy" id="999408"/>
    <lineage>
        <taxon>Bacteria</taxon>
        <taxon>Bacillati</taxon>
        <taxon>Bacillota</taxon>
        <taxon>Clostridia</taxon>
        <taxon>Lachnospirales</taxon>
        <taxon>Lachnospiraceae</taxon>
        <taxon>Enterocloster</taxon>
    </lineage>
</organism>
<proteinExistence type="predicted"/>
<dbReference type="HOGENOM" id="CLU_2057250_0_0_9"/>